<dbReference type="Pfam" id="PF07587">
    <property type="entry name" value="PSD1"/>
    <property type="match status" value="1"/>
</dbReference>
<proteinExistence type="predicted"/>
<feature type="domain" description="Cytochrome c" evidence="6">
    <location>
        <begin position="46"/>
        <end position="138"/>
    </location>
</feature>
<dbReference type="Pfam" id="PF07583">
    <property type="entry name" value="PSCyt2"/>
    <property type="match status" value="1"/>
</dbReference>
<keyword evidence="3 4" id="KW-0408">Iron</keyword>
<dbReference type="InterPro" id="IPR011444">
    <property type="entry name" value="DUF1549"/>
</dbReference>
<dbReference type="GO" id="GO:0046872">
    <property type="term" value="F:metal ion binding"/>
    <property type="evidence" value="ECO:0007669"/>
    <property type="project" value="UniProtKB-KW"/>
</dbReference>
<dbReference type="SUPFAM" id="SSF46626">
    <property type="entry name" value="Cytochrome c"/>
    <property type="match status" value="1"/>
</dbReference>
<evidence type="ECO:0000256" key="3">
    <source>
        <dbReference type="ARBA" id="ARBA00023004"/>
    </source>
</evidence>
<dbReference type="InterPro" id="IPR011429">
    <property type="entry name" value="Cyt_c_Planctomycete-type"/>
</dbReference>
<dbReference type="GO" id="GO:0009055">
    <property type="term" value="F:electron transfer activity"/>
    <property type="evidence" value="ECO:0007669"/>
    <property type="project" value="InterPro"/>
</dbReference>
<name>A0A517ZTW3_9PLAN</name>
<evidence type="ECO:0000256" key="5">
    <source>
        <dbReference type="SAM" id="SignalP"/>
    </source>
</evidence>
<evidence type="ECO:0000256" key="1">
    <source>
        <dbReference type="ARBA" id="ARBA00022617"/>
    </source>
</evidence>
<keyword evidence="5" id="KW-0732">Signal</keyword>
<dbReference type="PROSITE" id="PS51007">
    <property type="entry name" value="CYTC"/>
    <property type="match status" value="1"/>
</dbReference>
<dbReference type="InterPro" id="IPR009056">
    <property type="entry name" value="Cyt_c-like_dom"/>
</dbReference>
<keyword evidence="2 4" id="KW-0479">Metal-binding</keyword>
<dbReference type="PANTHER" id="PTHR35889">
    <property type="entry name" value="CYCLOINULO-OLIGOSACCHARIDE FRUCTANOTRANSFERASE-RELATED"/>
    <property type="match status" value="1"/>
</dbReference>
<sequence precursor="true">MPFRTRRCSLFCLLVLVASGAIARGDDDASKPPAIKLPPAAERPIDFIKDIQPIFAESCYDCHGGGEHEGGLRLDARKDALNGGDTGQVIRKGKSAESLLIQFVAGANPDKLMPPEDVGDPLTAEQVGLLRAWIDQGANWPDSVAVPEGGDPRTDHWSFQPITHPEPPQVKNNLWVRNAIDAFILRKLETENVEPSPAASRPTLIRRLSLDLLGLPPSPAEVEAFVYDERPDAYEQLVERLLASKHFGERWGRHWLDLARYADSDGYEKDRPRPWAWRYRNWVIDAINADMPFDQFTTEQLAGDLLPNPTLDQRIATGFHRNTLTNTEGGTDKEEDRVKQVTDRVNTTGTVWLGMTVGCAQCHSHKYDPLLQREYYGLFAFYNSDKEENIPAPLPEELTAYNEAKAKFDAEMAPLKQAVAEFEKQQLPQNQAAWEQQLASATGPLGWTLIQPVSFASAGGGTLSPQADKSLLASGVNSVKDVYTVVLNTKQKRVTGLRLEVFADDSLPKAGFGRSDAGTFVLSEITATVAPTGDPTQVKPLTLHNPTASNADKKSPIAAAIDGKDDTGWSLAGDQKTKRHVAHFEVKDAAQFEDDVTLTVTLRQLGGNKATLGRIRIAATDVEPAQVARLIPDEILDVLTVASDRRTPEQQKTIDTYYRGVDPEFVKLTAAVKAQAAKEPPYPPTLAQTISLTEEPRKNHLLIRGDFLRKGDEIAHHTPSFLPELNLPEGQSPDRLALARWLMSPDNPLTARVTVNRIWKHLMGRAIVATEDDFGLRGDLPSHPQLLDWLATEMMAQGWSRKQMIREIVHSATYRQSSAYRPELVSRDPANAWFASQNRYRLEAEVIRDSFLAASGLLSRTIGGPSVKPPLPADVAALGYAGSVKWKESTGQDRYRRGLYIFFQRTVPYPMLATFDAPDSNATCTKRERSNTPLQSLTLLNDPVFFETAQSMGQRMMSTHPADKTARLQYAFQLCMARRPTADEFDQLASLYDEMLVQVKQDPEAETQLIGDAKLPTEHRAETAASIAVARIIMNLDEFVTRE</sequence>
<keyword evidence="8" id="KW-1185">Reference proteome</keyword>
<dbReference type="PANTHER" id="PTHR35889:SF3">
    <property type="entry name" value="F-BOX DOMAIN-CONTAINING PROTEIN"/>
    <property type="match status" value="1"/>
</dbReference>
<dbReference type="RefSeq" id="WP_145378453.1">
    <property type="nucleotide sequence ID" value="NZ_CP036276.1"/>
</dbReference>
<organism evidence="7 8">
    <name type="scientific">Symmachiella dynata</name>
    <dbReference type="NCBI Taxonomy" id="2527995"/>
    <lineage>
        <taxon>Bacteria</taxon>
        <taxon>Pseudomonadati</taxon>
        <taxon>Planctomycetota</taxon>
        <taxon>Planctomycetia</taxon>
        <taxon>Planctomycetales</taxon>
        <taxon>Planctomycetaceae</taxon>
        <taxon>Symmachiella</taxon>
    </lineage>
</organism>
<evidence type="ECO:0000256" key="2">
    <source>
        <dbReference type="ARBA" id="ARBA00022723"/>
    </source>
</evidence>
<feature type="chain" id="PRO_5022055629" evidence="5">
    <location>
        <begin position="24"/>
        <end position="1043"/>
    </location>
</feature>
<keyword evidence="1 4" id="KW-0349">Heme</keyword>
<dbReference type="EMBL" id="CP036276">
    <property type="protein sequence ID" value="QDU45921.1"/>
    <property type="molecule type" value="Genomic_DNA"/>
</dbReference>
<evidence type="ECO:0000313" key="7">
    <source>
        <dbReference type="EMBL" id="QDU45921.1"/>
    </source>
</evidence>
<gene>
    <name evidence="7" type="ORF">Mal52_44180</name>
</gene>
<dbReference type="Proteomes" id="UP000319383">
    <property type="component" value="Chromosome"/>
</dbReference>
<accession>A0A517ZTW3</accession>
<dbReference type="GO" id="GO:0020037">
    <property type="term" value="F:heme binding"/>
    <property type="evidence" value="ECO:0007669"/>
    <property type="project" value="InterPro"/>
</dbReference>
<evidence type="ECO:0000259" key="6">
    <source>
        <dbReference type="PROSITE" id="PS51007"/>
    </source>
</evidence>
<reference evidence="7 8" key="1">
    <citation type="submission" date="2019-02" db="EMBL/GenBank/DDBJ databases">
        <title>Deep-cultivation of Planctomycetes and their phenomic and genomic characterization uncovers novel biology.</title>
        <authorList>
            <person name="Wiegand S."/>
            <person name="Jogler M."/>
            <person name="Boedeker C."/>
            <person name="Pinto D."/>
            <person name="Vollmers J."/>
            <person name="Rivas-Marin E."/>
            <person name="Kohn T."/>
            <person name="Peeters S.H."/>
            <person name="Heuer A."/>
            <person name="Rast P."/>
            <person name="Oberbeckmann S."/>
            <person name="Bunk B."/>
            <person name="Jeske O."/>
            <person name="Meyerdierks A."/>
            <person name="Storesund J.E."/>
            <person name="Kallscheuer N."/>
            <person name="Luecker S."/>
            <person name="Lage O.M."/>
            <person name="Pohl T."/>
            <person name="Merkel B.J."/>
            <person name="Hornburger P."/>
            <person name="Mueller R.-W."/>
            <person name="Bruemmer F."/>
            <person name="Labrenz M."/>
            <person name="Spormann A.M."/>
            <person name="Op den Camp H."/>
            <person name="Overmann J."/>
            <person name="Amann R."/>
            <person name="Jetten M.S.M."/>
            <person name="Mascher T."/>
            <person name="Medema M.H."/>
            <person name="Devos D.P."/>
            <person name="Kaster A.-K."/>
            <person name="Ovreas L."/>
            <person name="Rohde M."/>
            <person name="Galperin M.Y."/>
            <person name="Jogler C."/>
        </authorList>
    </citation>
    <scope>NUCLEOTIDE SEQUENCE [LARGE SCALE GENOMIC DNA]</scope>
    <source>
        <strain evidence="7 8">Mal52</strain>
    </source>
</reference>
<feature type="signal peptide" evidence="5">
    <location>
        <begin position="1"/>
        <end position="23"/>
    </location>
</feature>
<dbReference type="AlphaFoldDB" id="A0A517ZTW3"/>
<dbReference type="InterPro" id="IPR022655">
    <property type="entry name" value="DUF1553"/>
</dbReference>
<dbReference type="Pfam" id="PF07635">
    <property type="entry name" value="PSCyt1"/>
    <property type="match status" value="1"/>
</dbReference>
<evidence type="ECO:0000256" key="4">
    <source>
        <dbReference type="PROSITE-ProRule" id="PRU00433"/>
    </source>
</evidence>
<dbReference type="KEGG" id="sdyn:Mal52_44180"/>
<dbReference type="InterPro" id="IPR036909">
    <property type="entry name" value="Cyt_c-like_dom_sf"/>
</dbReference>
<protein>
    <submittedName>
        <fullName evidence="7">Planctomycete cytochrome C</fullName>
    </submittedName>
</protein>
<evidence type="ECO:0000313" key="8">
    <source>
        <dbReference type="Proteomes" id="UP000319383"/>
    </source>
</evidence>